<dbReference type="PANTHER" id="PTHR31956">
    <property type="entry name" value="NON-SPECIFIC PHOSPHOLIPASE C4-RELATED"/>
    <property type="match status" value="1"/>
</dbReference>
<keyword evidence="3" id="KW-1185">Reference proteome</keyword>
<proteinExistence type="predicted"/>
<dbReference type="SUPFAM" id="SSF53649">
    <property type="entry name" value="Alkaline phosphatase-like"/>
    <property type="match status" value="1"/>
</dbReference>
<evidence type="ECO:0000313" key="2">
    <source>
        <dbReference type="EMBL" id="MXN65807.1"/>
    </source>
</evidence>
<evidence type="ECO:0000256" key="1">
    <source>
        <dbReference type="ARBA" id="ARBA00022801"/>
    </source>
</evidence>
<comment type="caution">
    <text evidence="2">The sequence shown here is derived from an EMBL/GenBank/DDBJ whole genome shotgun (WGS) entry which is preliminary data.</text>
</comment>
<dbReference type="RefSeq" id="WP_160776058.1">
    <property type="nucleotide sequence ID" value="NZ_WUMV01000006.1"/>
</dbReference>
<dbReference type="InterPro" id="IPR017850">
    <property type="entry name" value="Alkaline_phosphatase_core_sf"/>
</dbReference>
<dbReference type="Proteomes" id="UP000433101">
    <property type="component" value="Unassembled WGS sequence"/>
</dbReference>
<protein>
    <submittedName>
        <fullName evidence="2">Phosphoesterase</fullName>
    </submittedName>
</protein>
<organism evidence="2 3">
    <name type="scientific">Stappia sediminis</name>
    <dbReference type="NCBI Taxonomy" id="2692190"/>
    <lineage>
        <taxon>Bacteria</taxon>
        <taxon>Pseudomonadati</taxon>
        <taxon>Pseudomonadota</taxon>
        <taxon>Alphaproteobacteria</taxon>
        <taxon>Hyphomicrobiales</taxon>
        <taxon>Stappiaceae</taxon>
        <taxon>Stappia</taxon>
    </lineage>
</organism>
<sequence>MSPQSADFVVSRKPGTETFGLWRIDPDAGHLLEEVEIDADQKFGDGHRITPVGNYILEWGPSADVANTLVYKLWEFDPTSKTPLGDRPVSAWYWSAQKFTRGRLDFGHFGDRYKRHLDANVMQFVPFGSFVLAWIPNPGRGTFRLWNFDPKSPDPLPEPVCPESSFGLIELGHRLIPLRDYVIDWAPATGAYALWSFDPQGKQPLKQPILQKGIWKDIGEGHDLVPVGDKVLEWEQASRKYRLWQFDPDSPNPLGDRPIASGTLPEAITGETVLTGFQPRHKASTQVAAIPGSLDYMRSKIKHVVYYMVENRSFDHICGWLYSKNDKPAHIIGRNKQPFMGASEEFSNVNDKGEPVHLSLYKHGQLGDDFNLELLPEDPYHENSDVMRQMFFENMEGYEKGETPNMGGFVVNNGYPEVMQTYTPTQVPVLNGLAKHFAISDEWFCSMPGGTDVNRAFSVGGSSLGMLNNFQNGAEYKNWASSTHRPSIWKVLWSNGITDWKIYNSTEWMDFVFTYHLFLRGQIPTVDAEVDAARKAGTTSEYVAPLARFKEDARTGNLPAFSFLEPVWIAKTGTTSYHPGADLVPGERTLNDIYEALKAGPHWNETLLVITFDEHGGIFDHVPPPRARNPWPNDVNDGFHFDIMGVRVPTILVSPMIEEKTLFRSETDTAFCATSFLATLLHWFGIPKARWGLGERTHHAPTFESAIRAVAARSSSPSFTPPYDKDHPANGEMPRTTGVHDLHRSVARRLIETAGRGHLADRDLQMTASAISEGAQTLEELYDNLRRFMRKVA</sequence>
<accession>A0A7X3S8G8</accession>
<dbReference type="PANTHER" id="PTHR31956:SF1">
    <property type="entry name" value="NON-SPECIFIC PHOSPHOLIPASE C1"/>
    <property type="match status" value="1"/>
</dbReference>
<evidence type="ECO:0000313" key="3">
    <source>
        <dbReference type="Proteomes" id="UP000433101"/>
    </source>
</evidence>
<dbReference type="GO" id="GO:0009395">
    <property type="term" value="P:phospholipid catabolic process"/>
    <property type="evidence" value="ECO:0007669"/>
    <property type="project" value="TreeGrafter"/>
</dbReference>
<gene>
    <name evidence="2" type="ORF">GR183_12910</name>
</gene>
<dbReference type="EMBL" id="WUMV01000006">
    <property type="protein sequence ID" value="MXN65807.1"/>
    <property type="molecule type" value="Genomic_DNA"/>
</dbReference>
<dbReference type="Pfam" id="PF04185">
    <property type="entry name" value="Phosphoesterase"/>
    <property type="match status" value="1"/>
</dbReference>
<reference evidence="2 3" key="1">
    <citation type="submission" date="2019-12" db="EMBL/GenBank/DDBJ databases">
        <authorList>
            <person name="Li M."/>
        </authorList>
    </citation>
    <scope>NUCLEOTIDE SEQUENCE [LARGE SCALE GENOMIC DNA]</scope>
    <source>
        <strain evidence="2 3">GBMRC 2046</strain>
    </source>
</reference>
<name>A0A7X3S8G8_9HYPH</name>
<dbReference type="InterPro" id="IPR007312">
    <property type="entry name" value="Phosphoesterase"/>
</dbReference>
<dbReference type="Gene3D" id="3.40.720.10">
    <property type="entry name" value="Alkaline Phosphatase, subunit A"/>
    <property type="match status" value="2"/>
</dbReference>
<dbReference type="AlphaFoldDB" id="A0A7X3S8G8"/>
<dbReference type="GO" id="GO:0042578">
    <property type="term" value="F:phosphoric ester hydrolase activity"/>
    <property type="evidence" value="ECO:0007669"/>
    <property type="project" value="UniProtKB-ARBA"/>
</dbReference>
<keyword evidence="1" id="KW-0378">Hydrolase</keyword>